<organism evidence="15 16">
    <name type="scientific">Larkinella punicea</name>
    <dbReference type="NCBI Taxonomy" id="2315727"/>
    <lineage>
        <taxon>Bacteria</taxon>
        <taxon>Pseudomonadati</taxon>
        <taxon>Bacteroidota</taxon>
        <taxon>Cytophagia</taxon>
        <taxon>Cytophagales</taxon>
        <taxon>Spirosomataceae</taxon>
        <taxon>Larkinella</taxon>
    </lineage>
</organism>
<keyword evidence="8 13" id="KW-0732">Signal</keyword>
<dbReference type="Gene3D" id="3.60.15.10">
    <property type="entry name" value="Ribonuclease Z/Hydroxyacylglutathione hydrolase-like"/>
    <property type="match status" value="1"/>
</dbReference>
<dbReference type="AlphaFoldDB" id="A0A368JTF6"/>
<sequence>MRTSILTIAFLFTLTNLFGQAKPEKLKIAHLTGDFYIYTTYNTYKDSQVPANGMYLVTKEGVVMFDTPWDTTQFQPLLDSIKVKHNQNVVMCFATHWHSDKTAGLEYYRQQGIKTYTTVLTDELSKKNGKKRAEFLMTKDTVFQVGPYSFETYYPGPAHTEDNIVIWFKNEKILYGGCLIKGVDADNLGYLDDGSVTEYATTLGKVQKKYQKPKYIIIAHSDWNNLNSLKHSLKMAKELKKKENR</sequence>
<dbReference type="NCBIfam" id="NF012146">
    <property type="entry name" value="blaB-IND-MUS"/>
    <property type="match status" value="1"/>
</dbReference>
<dbReference type="SUPFAM" id="SSF56281">
    <property type="entry name" value="Metallo-hydrolase/oxidoreductase"/>
    <property type="match status" value="1"/>
</dbReference>
<keyword evidence="11" id="KW-0862">Zinc</keyword>
<evidence type="ECO:0000256" key="7">
    <source>
        <dbReference type="ARBA" id="ARBA00022723"/>
    </source>
</evidence>
<evidence type="ECO:0000256" key="8">
    <source>
        <dbReference type="ARBA" id="ARBA00022729"/>
    </source>
</evidence>
<name>A0A368JTF6_9BACT</name>
<protein>
    <recommendedName>
        <fullName evidence="6">beta-lactamase</fullName>
        <ecNumber evidence="6">3.5.2.6</ecNumber>
    </recommendedName>
</protein>
<proteinExistence type="inferred from homology"/>
<dbReference type="InterPro" id="IPR058199">
    <property type="entry name" value="BlaB//VIM/IMP-1"/>
</dbReference>
<feature type="signal peptide" evidence="13">
    <location>
        <begin position="1"/>
        <end position="21"/>
    </location>
</feature>
<evidence type="ECO:0000256" key="3">
    <source>
        <dbReference type="ARBA" id="ARBA00004418"/>
    </source>
</evidence>
<evidence type="ECO:0000313" key="15">
    <source>
        <dbReference type="EMBL" id="RCR70732.1"/>
    </source>
</evidence>
<dbReference type="NCBIfam" id="NF033088">
    <property type="entry name" value="bla_subclass_B1"/>
    <property type="match status" value="1"/>
</dbReference>
<dbReference type="GO" id="GO:0017001">
    <property type="term" value="P:antibiotic catabolic process"/>
    <property type="evidence" value="ECO:0007669"/>
    <property type="project" value="UniProtKB-ARBA"/>
</dbReference>
<comment type="subcellular location">
    <subcellularLocation>
        <location evidence="3">Periplasm</location>
    </subcellularLocation>
</comment>
<evidence type="ECO:0000256" key="10">
    <source>
        <dbReference type="ARBA" id="ARBA00022801"/>
    </source>
</evidence>
<comment type="cofactor">
    <cofactor evidence="2">
        <name>Zn(2+)</name>
        <dbReference type="ChEBI" id="CHEBI:29105"/>
    </cofactor>
</comment>
<feature type="domain" description="Metallo-beta-lactamase" evidence="14">
    <location>
        <begin position="50"/>
        <end position="220"/>
    </location>
</feature>
<evidence type="ECO:0000256" key="13">
    <source>
        <dbReference type="SAM" id="SignalP"/>
    </source>
</evidence>
<dbReference type="OrthoDB" id="9769598at2"/>
<dbReference type="InterPro" id="IPR050855">
    <property type="entry name" value="NDM-1-like"/>
</dbReference>
<dbReference type="EC" id="3.5.2.6" evidence="6"/>
<evidence type="ECO:0000256" key="6">
    <source>
        <dbReference type="ARBA" id="ARBA00012865"/>
    </source>
</evidence>
<dbReference type="InterPro" id="IPR001279">
    <property type="entry name" value="Metallo-B-lactamas"/>
</dbReference>
<evidence type="ECO:0000256" key="9">
    <source>
        <dbReference type="ARBA" id="ARBA00022764"/>
    </source>
</evidence>
<evidence type="ECO:0000259" key="14">
    <source>
        <dbReference type="SMART" id="SM00849"/>
    </source>
</evidence>
<evidence type="ECO:0000256" key="12">
    <source>
        <dbReference type="ARBA" id="ARBA00023251"/>
    </source>
</evidence>
<keyword evidence="12" id="KW-0046">Antibiotic resistance</keyword>
<dbReference type="PANTHER" id="PTHR42951">
    <property type="entry name" value="METALLO-BETA-LACTAMASE DOMAIN-CONTAINING"/>
    <property type="match status" value="1"/>
</dbReference>
<comment type="subunit">
    <text evidence="5">Monomer.</text>
</comment>
<comment type="caution">
    <text evidence="15">The sequence shown here is derived from an EMBL/GenBank/DDBJ whole genome shotgun (WGS) entry which is preliminary data.</text>
</comment>
<evidence type="ECO:0000256" key="1">
    <source>
        <dbReference type="ARBA" id="ARBA00001526"/>
    </source>
</evidence>
<dbReference type="Pfam" id="PF00753">
    <property type="entry name" value="Lactamase_B"/>
    <property type="match status" value="1"/>
</dbReference>
<gene>
    <name evidence="15" type="primary">bla</name>
    <name evidence="15" type="ORF">DUE52_03830</name>
</gene>
<evidence type="ECO:0000256" key="5">
    <source>
        <dbReference type="ARBA" id="ARBA00011245"/>
    </source>
</evidence>
<dbReference type="PANTHER" id="PTHR42951:SF4">
    <property type="entry name" value="ACYL-COENZYME A THIOESTERASE MBLAC2"/>
    <property type="match status" value="1"/>
</dbReference>
<dbReference type="RefSeq" id="WP_114404649.1">
    <property type="nucleotide sequence ID" value="NZ_QOWE01000003.1"/>
</dbReference>
<keyword evidence="9" id="KW-0574">Periplasm</keyword>
<evidence type="ECO:0000256" key="2">
    <source>
        <dbReference type="ARBA" id="ARBA00001947"/>
    </source>
</evidence>
<evidence type="ECO:0000313" key="16">
    <source>
        <dbReference type="Proteomes" id="UP000253383"/>
    </source>
</evidence>
<feature type="chain" id="PRO_5016834321" description="beta-lactamase" evidence="13">
    <location>
        <begin position="22"/>
        <end position="245"/>
    </location>
</feature>
<evidence type="ECO:0000256" key="4">
    <source>
        <dbReference type="ARBA" id="ARBA00005250"/>
    </source>
</evidence>
<dbReference type="NCBIfam" id="NF012229">
    <property type="entry name" value="bla_class_B_core"/>
    <property type="match status" value="1"/>
</dbReference>
<evidence type="ECO:0000256" key="11">
    <source>
        <dbReference type="ARBA" id="ARBA00022833"/>
    </source>
</evidence>
<reference evidence="15 16" key="1">
    <citation type="submission" date="2018-07" db="EMBL/GenBank/DDBJ databases">
        <title>Genome analysis of Larkinella rosea.</title>
        <authorList>
            <person name="Zhou Z."/>
            <person name="Wang G."/>
        </authorList>
    </citation>
    <scope>NUCLEOTIDE SEQUENCE [LARGE SCALE GENOMIC DNA]</scope>
    <source>
        <strain evidence="16">zzj9</strain>
    </source>
</reference>
<keyword evidence="16" id="KW-1185">Reference proteome</keyword>
<dbReference type="EMBL" id="QOWE01000003">
    <property type="protein sequence ID" value="RCR70732.1"/>
    <property type="molecule type" value="Genomic_DNA"/>
</dbReference>
<dbReference type="Proteomes" id="UP000253383">
    <property type="component" value="Unassembled WGS sequence"/>
</dbReference>
<accession>A0A368JTF6</accession>
<dbReference type="SMART" id="SM00849">
    <property type="entry name" value="Lactamase_B"/>
    <property type="match status" value="1"/>
</dbReference>
<comment type="catalytic activity">
    <reaction evidence="1">
        <text>a beta-lactam + H2O = a substituted beta-amino acid</text>
        <dbReference type="Rhea" id="RHEA:20401"/>
        <dbReference type="ChEBI" id="CHEBI:15377"/>
        <dbReference type="ChEBI" id="CHEBI:35627"/>
        <dbReference type="ChEBI" id="CHEBI:140347"/>
        <dbReference type="EC" id="3.5.2.6"/>
    </reaction>
</comment>
<keyword evidence="7" id="KW-0479">Metal-binding</keyword>
<comment type="similarity">
    <text evidence="4">Belongs to the metallo-beta-lactamase superfamily. Class-B beta-lactamase family.</text>
</comment>
<dbReference type="InterPro" id="IPR036866">
    <property type="entry name" value="RibonucZ/Hydroxyglut_hydro"/>
</dbReference>
<keyword evidence="10" id="KW-0378">Hydrolase</keyword>